<dbReference type="SUPFAM" id="SSF55083">
    <property type="entry name" value="6-hydroxymethyl-7,8-dihydropterin pyrophosphokinase, HPPK"/>
    <property type="match status" value="1"/>
</dbReference>
<dbReference type="Gene3D" id="3.30.70.560">
    <property type="entry name" value="7,8-Dihydro-6-hydroxymethylpterin-pyrophosphokinase HPPK"/>
    <property type="match status" value="1"/>
</dbReference>
<dbReference type="AlphaFoldDB" id="A0A450WKD1"/>
<dbReference type="UniPathway" id="UPA00077">
    <property type="reaction ID" value="UER00155"/>
</dbReference>
<accession>A0A450WKD1</accession>
<dbReference type="NCBIfam" id="TIGR01498">
    <property type="entry name" value="folK"/>
    <property type="match status" value="1"/>
</dbReference>
<evidence type="ECO:0000256" key="3">
    <source>
        <dbReference type="ARBA" id="ARBA00022679"/>
    </source>
</evidence>
<dbReference type="GO" id="GO:0016301">
    <property type="term" value="F:kinase activity"/>
    <property type="evidence" value="ECO:0007669"/>
    <property type="project" value="UniProtKB-KW"/>
</dbReference>
<dbReference type="GO" id="GO:0005524">
    <property type="term" value="F:ATP binding"/>
    <property type="evidence" value="ECO:0007669"/>
    <property type="project" value="UniProtKB-KW"/>
</dbReference>
<evidence type="ECO:0000256" key="7">
    <source>
        <dbReference type="ARBA" id="ARBA00022909"/>
    </source>
</evidence>
<evidence type="ECO:0000256" key="4">
    <source>
        <dbReference type="ARBA" id="ARBA00022741"/>
    </source>
</evidence>
<keyword evidence="4" id="KW-0547">Nucleotide-binding</keyword>
<dbReference type="Pfam" id="PF01288">
    <property type="entry name" value="HPPK"/>
    <property type="match status" value="1"/>
</dbReference>
<proteinExistence type="predicted"/>
<dbReference type="InterPro" id="IPR000550">
    <property type="entry name" value="Hppk"/>
</dbReference>
<evidence type="ECO:0000259" key="8">
    <source>
        <dbReference type="Pfam" id="PF01288"/>
    </source>
</evidence>
<evidence type="ECO:0000256" key="5">
    <source>
        <dbReference type="ARBA" id="ARBA00022777"/>
    </source>
</evidence>
<dbReference type="GO" id="GO:0046656">
    <property type="term" value="P:folic acid biosynthetic process"/>
    <property type="evidence" value="ECO:0007669"/>
    <property type="project" value="UniProtKB-KW"/>
</dbReference>
<protein>
    <recommendedName>
        <fullName evidence="2">2-amino-4-hydroxy-6-hydroxymethyldihydropteridine diphosphokinase</fullName>
        <ecNumber evidence="2">2.7.6.3</ecNumber>
    </recommendedName>
</protein>
<dbReference type="InterPro" id="IPR035907">
    <property type="entry name" value="Hppk_sf"/>
</dbReference>
<evidence type="ECO:0000313" key="9">
    <source>
        <dbReference type="EMBL" id="VFK17505.1"/>
    </source>
</evidence>
<evidence type="ECO:0000256" key="6">
    <source>
        <dbReference type="ARBA" id="ARBA00022840"/>
    </source>
</evidence>
<keyword evidence="3" id="KW-0808">Transferase</keyword>
<dbReference type="GO" id="GO:0046654">
    <property type="term" value="P:tetrahydrofolate biosynthetic process"/>
    <property type="evidence" value="ECO:0007669"/>
    <property type="project" value="UniProtKB-UniPathway"/>
</dbReference>
<keyword evidence="6" id="KW-0067">ATP-binding</keyword>
<reference evidence="9" key="1">
    <citation type="submission" date="2019-02" db="EMBL/GenBank/DDBJ databases">
        <authorList>
            <person name="Gruber-Vodicka R. H."/>
            <person name="Seah K. B. B."/>
        </authorList>
    </citation>
    <scope>NUCLEOTIDE SEQUENCE</scope>
    <source>
        <strain evidence="9">BECK_S313</strain>
    </source>
</reference>
<keyword evidence="7" id="KW-0289">Folate biosynthesis</keyword>
<sequence>MAQVYVSIGSNIDRERNIRFAMDKLRAEYAPIIASSVYESDAVGFQGDSFFNLVVGFHSLDSPRAVFQTLRAIEDQCDRTRDGERYSSRTLDLDLLLYDDEEIREQGIDIPRDEILLYAFVLGPLAEIAGERRHPSDGRAFAELWAEFDKTGREIQIVPFDGLLEDNRSIP</sequence>
<evidence type="ECO:0000256" key="1">
    <source>
        <dbReference type="ARBA" id="ARBA00005051"/>
    </source>
</evidence>
<dbReference type="EC" id="2.7.6.3" evidence="2"/>
<name>A0A450WKD1_9GAMM</name>
<dbReference type="EMBL" id="CAADFK010000118">
    <property type="protein sequence ID" value="VFK17505.1"/>
    <property type="molecule type" value="Genomic_DNA"/>
</dbReference>
<dbReference type="GO" id="GO:0003848">
    <property type="term" value="F:2-amino-4-hydroxy-6-hydroxymethyldihydropteridine diphosphokinase activity"/>
    <property type="evidence" value="ECO:0007669"/>
    <property type="project" value="UniProtKB-EC"/>
</dbReference>
<evidence type="ECO:0000256" key="2">
    <source>
        <dbReference type="ARBA" id="ARBA00013253"/>
    </source>
</evidence>
<keyword evidence="5 9" id="KW-0418">Kinase</keyword>
<organism evidence="9">
    <name type="scientific">Candidatus Kentrum sp. LPFa</name>
    <dbReference type="NCBI Taxonomy" id="2126335"/>
    <lineage>
        <taxon>Bacteria</taxon>
        <taxon>Pseudomonadati</taxon>
        <taxon>Pseudomonadota</taxon>
        <taxon>Gammaproteobacteria</taxon>
        <taxon>Candidatus Kentrum</taxon>
    </lineage>
</organism>
<dbReference type="PANTHER" id="PTHR43071:SF2">
    <property type="entry name" value="2-AMINO-4-HYDROXY-6-HYDROXYMETHYLDIHYDROPTERIDINE PYROPHOSPHOKINASE"/>
    <property type="match status" value="1"/>
</dbReference>
<dbReference type="PANTHER" id="PTHR43071">
    <property type="entry name" value="2-AMINO-4-HYDROXY-6-HYDROXYMETHYLDIHYDROPTERIDINE PYROPHOSPHOKINASE"/>
    <property type="match status" value="1"/>
</dbReference>
<comment type="pathway">
    <text evidence="1">Cofactor biosynthesis; tetrahydrofolate biosynthesis; 2-amino-4-hydroxy-6-hydroxymethyl-7,8-dihydropteridine diphosphate from 7,8-dihydroneopterin triphosphate: step 4/4.</text>
</comment>
<feature type="domain" description="7,8-dihydro-6-hydroxymethylpterin-pyrophosphokinase" evidence="8">
    <location>
        <begin position="5"/>
        <end position="129"/>
    </location>
</feature>
<gene>
    <name evidence="9" type="ORF">BECKLPF1236B_GA0070989_11185</name>
</gene>